<keyword evidence="4 7" id="KW-0812">Transmembrane</keyword>
<evidence type="ECO:0000256" key="4">
    <source>
        <dbReference type="ARBA" id="ARBA00022692"/>
    </source>
</evidence>
<feature type="compositionally biased region" description="Low complexity" evidence="8">
    <location>
        <begin position="19"/>
        <end position="34"/>
    </location>
</feature>
<evidence type="ECO:0000259" key="9">
    <source>
        <dbReference type="PROSITE" id="PS50928"/>
    </source>
</evidence>
<keyword evidence="5 7" id="KW-1133">Transmembrane helix</keyword>
<dbReference type="PROSITE" id="PS50928">
    <property type="entry name" value="ABC_TM1"/>
    <property type="match status" value="1"/>
</dbReference>
<accession>A0ABQ6I0J6</accession>
<sequence length="330" mass="35552">MGGAASPAPRDPLLTEGRASGPAPAATGAGSSVPRRGPSPWPYLLIAPAVVAIAVVLGYPVVRNVVMSFQDYGLRELIRGGAGFVGLDNYTELLSDGTFWGVVVRTLVFTAINVVLIMVLSTLVALMIGALGRVLRFSVMAGLVVVWATPIIAATTIWQWLFQSQRGVVNWALVGLGLDRFDGYSWLAHGTAAFAMLVLLIVWQSVPFAALTLYAGLTTVPHELFEAARIDGASGFRLFRSVTFPILRPLFGLITSLEVIWVFKAFAQIWAITQGGPDDATTTLPVYAYQVAQSLHRYGLSGAISVVTVVMLTLLLLVYFRQTLRQEGDR</sequence>
<feature type="region of interest" description="Disordered" evidence="8">
    <location>
        <begin position="1"/>
        <end position="34"/>
    </location>
</feature>
<feature type="transmembrane region" description="Helical" evidence="7">
    <location>
        <begin position="102"/>
        <end position="128"/>
    </location>
</feature>
<evidence type="ECO:0000256" key="1">
    <source>
        <dbReference type="ARBA" id="ARBA00004651"/>
    </source>
</evidence>
<feature type="transmembrane region" description="Helical" evidence="7">
    <location>
        <begin position="183"/>
        <end position="203"/>
    </location>
</feature>
<evidence type="ECO:0000256" key="7">
    <source>
        <dbReference type="RuleBase" id="RU363032"/>
    </source>
</evidence>
<evidence type="ECO:0000256" key="8">
    <source>
        <dbReference type="SAM" id="MobiDB-lite"/>
    </source>
</evidence>
<dbReference type="CDD" id="cd06261">
    <property type="entry name" value="TM_PBP2"/>
    <property type="match status" value="1"/>
</dbReference>
<feature type="domain" description="ABC transmembrane type-1" evidence="9">
    <location>
        <begin position="103"/>
        <end position="319"/>
    </location>
</feature>
<evidence type="ECO:0000256" key="2">
    <source>
        <dbReference type="ARBA" id="ARBA00022448"/>
    </source>
</evidence>
<evidence type="ECO:0000256" key="6">
    <source>
        <dbReference type="ARBA" id="ARBA00023136"/>
    </source>
</evidence>
<name>A0ABQ6I0J6_9MICO</name>
<dbReference type="Pfam" id="PF00528">
    <property type="entry name" value="BPD_transp_1"/>
    <property type="match status" value="1"/>
</dbReference>
<protein>
    <submittedName>
        <fullName evidence="10">Sugar ABC transporter permease</fullName>
    </submittedName>
</protein>
<dbReference type="Proteomes" id="UP001157091">
    <property type="component" value="Unassembled WGS sequence"/>
</dbReference>
<dbReference type="RefSeq" id="WP_284293115.1">
    <property type="nucleotide sequence ID" value="NZ_BSUK01000001.1"/>
</dbReference>
<dbReference type="EMBL" id="BSUK01000001">
    <property type="protein sequence ID" value="GMA24268.1"/>
    <property type="molecule type" value="Genomic_DNA"/>
</dbReference>
<feature type="transmembrane region" description="Helical" evidence="7">
    <location>
        <begin position="140"/>
        <end position="163"/>
    </location>
</feature>
<comment type="similarity">
    <text evidence="7">Belongs to the binding-protein-dependent transport system permease family.</text>
</comment>
<comment type="caution">
    <text evidence="10">The sequence shown here is derived from an EMBL/GenBank/DDBJ whole genome shotgun (WGS) entry which is preliminary data.</text>
</comment>
<dbReference type="Gene3D" id="1.10.3720.10">
    <property type="entry name" value="MetI-like"/>
    <property type="match status" value="1"/>
</dbReference>
<feature type="transmembrane region" description="Helical" evidence="7">
    <location>
        <begin position="298"/>
        <end position="320"/>
    </location>
</feature>
<gene>
    <name evidence="10" type="ORF">GCM10025864_20270</name>
</gene>
<dbReference type="InterPro" id="IPR035906">
    <property type="entry name" value="MetI-like_sf"/>
</dbReference>
<dbReference type="InterPro" id="IPR000515">
    <property type="entry name" value="MetI-like"/>
</dbReference>
<organism evidence="10 11">
    <name type="scientific">Luteimicrobium album</name>
    <dbReference type="NCBI Taxonomy" id="1054550"/>
    <lineage>
        <taxon>Bacteria</taxon>
        <taxon>Bacillati</taxon>
        <taxon>Actinomycetota</taxon>
        <taxon>Actinomycetes</taxon>
        <taxon>Micrococcales</taxon>
        <taxon>Luteimicrobium</taxon>
    </lineage>
</organism>
<evidence type="ECO:0000313" key="11">
    <source>
        <dbReference type="Proteomes" id="UP001157091"/>
    </source>
</evidence>
<evidence type="ECO:0000313" key="10">
    <source>
        <dbReference type="EMBL" id="GMA24268.1"/>
    </source>
</evidence>
<keyword evidence="11" id="KW-1185">Reference proteome</keyword>
<proteinExistence type="inferred from homology"/>
<evidence type="ECO:0000256" key="3">
    <source>
        <dbReference type="ARBA" id="ARBA00022475"/>
    </source>
</evidence>
<keyword evidence="6 7" id="KW-0472">Membrane</keyword>
<reference evidence="11" key="1">
    <citation type="journal article" date="2019" name="Int. J. Syst. Evol. Microbiol.">
        <title>The Global Catalogue of Microorganisms (GCM) 10K type strain sequencing project: providing services to taxonomists for standard genome sequencing and annotation.</title>
        <authorList>
            <consortium name="The Broad Institute Genomics Platform"/>
            <consortium name="The Broad Institute Genome Sequencing Center for Infectious Disease"/>
            <person name="Wu L."/>
            <person name="Ma J."/>
        </authorList>
    </citation>
    <scope>NUCLEOTIDE SEQUENCE [LARGE SCALE GENOMIC DNA]</scope>
    <source>
        <strain evidence="11">NBRC 106348</strain>
    </source>
</reference>
<feature type="transmembrane region" description="Helical" evidence="7">
    <location>
        <begin position="41"/>
        <end position="62"/>
    </location>
</feature>
<dbReference type="InterPro" id="IPR050809">
    <property type="entry name" value="UgpAE/MalFG_permease"/>
</dbReference>
<comment type="subcellular location">
    <subcellularLocation>
        <location evidence="1 7">Cell membrane</location>
        <topology evidence="1 7">Multi-pass membrane protein</topology>
    </subcellularLocation>
</comment>
<dbReference type="SUPFAM" id="SSF161098">
    <property type="entry name" value="MetI-like"/>
    <property type="match status" value="1"/>
</dbReference>
<keyword evidence="2 7" id="KW-0813">Transport</keyword>
<evidence type="ECO:0000256" key="5">
    <source>
        <dbReference type="ARBA" id="ARBA00022989"/>
    </source>
</evidence>
<dbReference type="PANTHER" id="PTHR43227">
    <property type="entry name" value="BLL4140 PROTEIN"/>
    <property type="match status" value="1"/>
</dbReference>
<keyword evidence="3" id="KW-1003">Cell membrane</keyword>
<dbReference type="PANTHER" id="PTHR43227:SF8">
    <property type="entry name" value="DIACETYLCHITOBIOSE UPTAKE SYSTEM PERMEASE PROTEIN DASB"/>
    <property type="match status" value="1"/>
</dbReference>